<keyword evidence="2" id="KW-1185">Reference proteome</keyword>
<gene>
    <name evidence="1" type="ORF">EHS24_003766</name>
</gene>
<comment type="caution">
    <text evidence="1">The sequence shown here is derived from an EMBL/GenBank/DDBJ whole genome shotgun (WGS) entry which is preliminary data.</text>
</comment>
<evidence type="ECO:0000313" key="1">
    <source>
        <dbReference type="EMBL" id="RSH77135.1"/>
    </source>
</evidence>
<name>A0A427XE56_9TREE</name>
<proteinExistence type="predicted"/>
<dbReference type="EMBL" id="RSCE01000018">
    <property type="protein sequence ID" value="RSH77135.1"/>
    <property type="molecule type" value="Genomic_DNA"/>
</dbReference>
<evidence type="ECO:0000313" key="2">
    <source>
        <dbReference type="Proteomes" id="UP000279236"/>
    </source>
</evidence>
<protein>
    <recommendedName>
        <fullName evidence="3">F-box domain-containing protein</fullName>
    </recommendedName>
</protein>
<reference evidence="1 2" key="1">
    <citation type="submission" date="2018-11" db="EMBL/GenBank/DDBJ databases">
        <title>Genome sequence of Apiotrichum porosum DSM 27194.</title>
        <authorList>
            <person name="Aliyu H."/>
            <person name="Gorte O."/>
            <person name="Ochsenreither K."/>
        </authorList>
    </citation>
    <scope>NUCLEOTIDE SEQUENCE [LARGE SCALE GENOMIC DNA]</scope>
    <source>
        <strain evidence="1 2">DSM 27194</strain>
    </source>
</reference>
<accession>A0A427XE56</accession>
<dbReference type="GeneID" id="39588309"/>
<dbReference type="RefSeq" id="XP_028472282.1">
    <property type="nucleotide sequence ID" value="XM_028619413.1"/>
</dbReference>
<sequence>MFVVSQASSSPALDASSFPHLLDLVLSFSSLRVLLAFRNTSRLLKVKVDSVLERNGCHMRIVRGRNGSDPRIAYIDGDTVIVPTSRALIRFTRTVDIDNQAVVHDHDIFGHLGSLGQNIKTLRVRHYYQSLGFQYLPFYPAPPTCVISMNAFPLDSEPPPSLDCPTTLLDAHGTTKLVLIFVTSRDYQYPTITSHQRHTASNFPSTLKEVVIIFSESTAPAHNLSSPKLAPENRVRLDKGIIFTLMGNNTRLKWTLVDCGPMIPPSEAAEAAGDDRHATAFKHVDRFISLTPPGFVSDITCLRLDEYRKRVGDEQFRLDTFV</sequence>
<dbReference type="Proteomes" id="UP000279236">
    <property type="component" value="Unassembled WGS sequence"/>
</dbReference>
<organism evidence="1 2">
    <name type="scientific">Apiotrichum porosum</name>
    <dbReference type="NCBI Taxonomy" id="105984"/>
    <lineage>
        <taxon>Eukaryota</taxon>
        <taxon>Fungi</taxon>
        <taxon>Dikarya</taxon>
        <taxon>Basidiomycota</taxon>
        <taxon>Agaricomycotina</taxon>
        <taxon>Tremellomycetes</taxon>
        <taxon>Trichosporonales</taxon>
        <taxon>Trichosporonaceae</taxon>
        <taxon>Apiotrichum</taxon>
    </lineage>
</organism>
<evidence type="ECO:0008006" key="3">
    <source>
        <dbReference type="Google" id="ProtNLM"/>
    </source>
</evidence>
<dbReference type="AlphaFoldDB" id="A0A427XE56"/>